<comment type="caution">
    <text evidence="11">The sequence shown here is derived from an EMBL/GenBank/DDBJ whole genome shotgun (WGS) entry which is preliminary data.</text>
</comment>
<comment type="pathway">
    <text evidence="9">Carbohydrate metabolism; D-ribose degradation; D-ribose 5-phosphate from beta-D-ribopyranose: step 2/2.</text>
</comment>
<comment type="subcellular location">
    <subcellularLocation>
        <location evidence="9">Cytoplasm</location>
    </subcellularLocation>
</comment>
<keyword evidence="8 9" id="KW-0119">Carbohydrate metabolism</keyword>
<evidence type="ECO:0000256" key="4">
    <source>
        <dbReference type="ARBA" id="ARBA00022777"/>
    </source>
</evidence>
<feature type="binding site" evidence="9">
    <location>
        <position position="284"/>
    </location>
    <ligand>
        <name>K(+)</name>
        <dbReference type="ChEBI" id="CHEBI:29103"/>
    </ligand>
</feature>
<sequence>MAKILVYGSLNIDYVYQMPHFVQPGETLLALSRQEFAGGKGLNQAVALAKAGGDVYFQGAVGKEDGKLLLQVLTDNHIDLTYVKERDAMASGHTVIQVDPNGQNCILLFGGANHSHTHAEIDECLSHFSAGDYLVLQNETNDVDYIIAKAADSGLKVCVNVSPLNDAILKMPLDRCEFLIVNEIEGSALVDEKEDADPYLILNKLKAKFPQSSFLLTLGSKGSLLSLAHQDEVIACKAYKRQAVDTTAAGDTFLGYFVAQISANIDPRTALQRATAASAIAVTRKGAVPSIPAIDEVLSFVKEQGSTLVDKL</sequence>
<reference evidence="11" key="1">
    <citation type="journal article" date="2021" name="PeerJ">
        <title>Extensive microbial diversity within the chicken gut microbiome revealed by metagenomics and culture.</title>
        <authorList>
            <person name="Gilroy R."/>
            <person name="Ravi A."/>
            <person name="Getino M."/>
            <person name="Pursley I."/>
            <person name="Horton D.L."/>
            <person name="Alikhan N.F."/>
            <person name="Baker D."/>
            <person name="Gharbi K."/>
            <person name="Hall N."/>
            <person name="Watson M."/>
            <person name="Adriaenssens E.M."/>
            <person name="Foster-Nyarko E."/>
            <person name="Jarju S."/>
            <person name="Secka A."/>
            <person name="Antonio M."/>
            <person name="Oren A."/>
            <person name="Chaudhuri R.R."/>
            <person name="La Ragione R."/>
            <person name="Hildebrand F."/>
            <person name="Pallen M.J."/>
        </authorList>
    </citation>
    <scope>NUCLEOTIDE SEQUENCE</scope>
    <source>
        <strain evidence="11">USASDec5-558</strain>
    </source>
</reference>
<keyword evidence="5 9" id="KW-0067">ATP-binding</keyword>
<dbReference type="HAMAP" id="MF_01987">
    <property type="entry name" value="Ribokinase"/>
    <property type="match status" value="1"/>
</dbReference>
<dbReference type="GO" id="GO:0005737">
    <property type="term" value="C:cytoplasm"/>
    <property type="evidence" value="ECO:0007669"/>
    <property type="project" value="UniProtKB-SubCell"/>
</dbReference>
<proteinExistence type="inferred from homology"/>
<feature type="binding site" evidence="9">
    <location>
        <position position="247"/>
    </location>
    <ligand>
        <name>K(+)</name>
        <dbReference type="ChEBI" id="CHEBI:29103"/>
    </ligand>
</feature>
<feature type="binding site" evidence="9">
    <location>
        <position position="251"/>
    </location>
    <ligand>
        <name>substrate</name>
    </ligand>
</feature>
<feature type="binding site" evidence="9">
    <location>
        <position position="286"/>
    </location>
    <ligand>
        <name>K(+)</name>
        <dbReference type="ChEBI" id="CHEBI:29103"/>
    </ligand>
</feature>
<comment type="subunit">
    <text evidence="9">Homodimer.</text>
</comment>
<dbReference type="GO" id="GO:0005524">
    <property type="term" value="F:ATP binding"/>
    <property type="evidence" value="ECO:0007669"/>
    <property type="project" value="UniProtKB-UniRule"/>
</dbReference>
<dbReference type="EMBL" id="DXEV01000222">
    <property type="protein sequence ID" value="HIX58047.1"/>
    <property type="molecule type" value="Genomic_DNA"/>
</dbReference>
<dbReference type="GO" id="GO:0019303">
    <property type="term" value="P:D-ribose catabolic process"/>
    <property type="evidence" value="ECO:0007669"/>
    <property type="project" value="UniProtKB-UniRule"/>
</dbReference>
<dbReference type="AlphaFoldDB" id="A0A9D1WFT4"/>
<dbReference type="SUPFAM" id="SSF53613">
    <property type="entry name" value="Ribokinase-like"/>
    <property type="match status" value="1"/>
</dbReference>
<feature type="domain" description="Carbohydrate kinase PfkB" evidence="10">
    <location>
        <begin position="1"/>
        <end position="293"/>
    </location>
</feature>
<dbReference type="InterPro" id="IPR002139">
    <property type="entry name" value="Ribo/fructo_kinase"/>
</dbReference>
<dbReference type="Gene3D" id="3.40.1190.20">
    <property type="match status" value="1"/>
</dbReference>
<keyword evidence="3 9" id="KW-0547">Nucleotide-binding</keyword>
<feature type="binding site" evidence="9">
    <location>
        <begin position="11"/>
        <end position="13"/>
    </location>
    <ligand>
        <name>substrate</name>
    </ligand>
</feature>
<dbReference type="PRINTS" id="PR00990">
    <property type="entry name" value="RIBOKINASE"/>
</dbReference>
<feature type="binding site" evidence="9">
    <location>
        <position position="139"/>
    </location>
    <ligand>
        <name>substrate</name>
    </ligand>
</feature>
<evidence type="ECO:0000256" key="7">
    <source>
        <dbReference type="ARBA" id="ARBA00022958"/>
    </source>
</evidence>
<evidence type="ECO:0000256" key="2">
    <source>
        <dbReference type="ARBA" id="ARBA00022723"/>
    </source>
</evidence>
<evidence type="ECO:0000256" key="5">
    <source>
        <dbReference type="ARBA" id="ARBA00022840"/>
    </source>
</evidence>
<name>A0A9D1WFT4_9GAMM</name>
<reference evidence="11" key="2">
    <citation type="submission" date="2021-04" db="EMBL/GenBank/DDBJ databases">
        <authorList>
            <person name="Gilroy R."/>
        </authorList>
    </citation>
    <scope>NUCLEOTIDE SEQUENCE</scope>
    <source>
        <strain evidence="11">USASDec5-558</strain>
    </source>
</reference>
<comment type="similarity">
    <text evidence="9">Belongs to the carbohydrate kinase PfkB family. Ribokinase subfamily.</text>
</comment>
<comment type="caution">
    <text evidence="9">Lacks conserved residue(s) required for the propagation of feature annotation.</text>
</comment>
<feature type="binding site" evidence="9">
    <location>
        <begin position="39"/>
        <end position="43"/>
    </location>
    <ligand>
        <name>substrate</name>
    </ligand>
</feature>
<dbReference type="GO" id="GO:0004747">
    <property type="term" value="F:ribokinase activity"/>
    <property type="evidence" value="ECO:0007669"/>
    <property type="project" value="UniProtKB-UniRule"/>
</dbReference>
<gene>
    <name evidence="9" type="primary">rbsK</name>
    <name evidence="11" type="ORF">H9850_11375</name>
</gene>
<comment type="activity regulation">
    <text evidence="9">Activated by a monovalent cation that binds near, but not in, the active site. The most likely occupant of the site in vivo is potassium. Ion binding induces a conformational change that may alter substrate affinity.</text>
</comment>
<dbReference type="InterPro" id="IPR011877">
    <property type="entry name" value="Ribokinase"/>
</dbReference>
<dbReference type="Pfam" id="PF00294">
    <property type="entry name" value="PfkB"/>
    <property type="match status" value="1"/>
</dbReference>
<comment type="catalytic activity">
    <reaction evidence="9">
        <text>D-ribose + ATP = D-ribose 5-phosphate + ADP + H(+)</text>
        <dbReference type="Rhea" id="RHEA:13697"/>
        <dbReference type="ChEBI" id="CHEBI:15378"/>
        <dbReference type="ChEBI" id="CHEBI:30616"/>
        <dbReference type="ChEBI" id="CHEBI:47013"/>
        <dbReference type="ChEBI" id="CHEBI:78346"/>
        <dbReference type="ChEBI" id="CHEBI:456216"/>
        <dbReference type="EC" id="2.7.1.15"/>
    </reaction>
</comment>
<evidence type="ECO:0000259" key="10">
    <source>
        <dbReference type="Pfam" id="PF00294"/>
    </source>
</evidence>
<comment type="function">
    <text evidence="9">Catalyzes the phosphorylation of ribose at O-5 in a reaction requiring ATP and magnesium. The resulting D-ribose-5-phosphate can then be used either for sythesis of nucleotides, histidine, and tryptophan, or as a component of the pentose phosphate pathway.</text>
</comment>
<comment type="cofactor">
    <cofactor evidence="9">
        <name>Mg(2+)</name>
        <dbReference type="ChEBI" id="CHEBI:18420"/>
    </cofactor>
    <text evidence="9">Requires a divalent cation, most likely magnesium in vivo, as an electrophilic catalyst to aid phosphoryl group transfer. It is the chelate of the metal and the nucleotide that is the actual substrate.</text>
</comment>
<keyword evidence="4 9" id="KW-0418">Kinase</keyword>
<feature type="binding site" evidence="9">
    <location>
        <position position="290"/>
    </location>
    <ligand>
        <name>K(+)</name>
        <dbReference type="ChEBI" id="CHEBI:29103"/>
    </ligand>
</feature>
<evidence type="ECO:0000256" key="9">
    <source>
        <dbReference type="HAMAP-Rule" id="MF_01987"/>
    </source>
</evidence>
<dbReference type="EC" id="2.7.1.15" evidence="9"/>
<feature type="binding site" evidence="9">
    <location>
        <begin position="217"/>
        <end position="222"/>
    </location>
    <ligand>
        <name>ATP</name>
        <dbReference type="ChEBI" id="CHEBI:30616"/>
    </ligand>
</feature>
<evidence type="ECO:0000256" key="1">
    <source>
        <dbReference type="ARBA" id="ARBA00022679"/>
    </source>
</evidence>
<dbReference type="PANTHER" id="PTHR10584">
    <property type="entry name" value="SUGAR KINASE"/>
    <property type="match status" value="1"/>
</dbReference>
<keyword evidence="6 9" id="KW-0460">Magnesium</keyword>
<feature type="binding site" evidence="9">
    <location>
        <position position="245"/>
    </location>
    <ligand>
        <name>K(+)</name>
        <dbReference type="ChEBI" id="CHEBI:29103"/>
    </ligand>
</feature>
<keyword evidence="2 9" id="KW-0479">Metal-binding</keyword>
<dbReference type="InterPro" id="IPR029056">
    <property type="entry name" value="Ribokinase-like"/>
</dbReference>
<dbReference type="InterPro" id="IPR011611">
    <property type="entry name" value="PfkB_dom"/>
</dbReference>
<feature type="binding site" evidence="9">
    <location>
        <position position="281"/>
    </location>
    <ligand>
        <name>K(+)</name>
        <dbReference type="ChEBI" id="CHEBI:29103"/>
    </ligand>
</feature>
<evidence type="ECO:0000256" key="6">
    <source>
        <dbReference type="ARBA" id="ARBA00022842"/>
    </source>
</evidence>
<keyword evidence="1 9" id="KW-0808">Transferase</keyword>
<feature type="binding site" evidence="9">
    <location>
        <begin position="250"/>
        <end position="251"/>
    </location>
    <ligand>
        <name>ATP</name>
        <dbReference type="ChEBI" id="CHEBI:30616"/>
    </ligand>
</feature>
<dbReference type="GO" id="GO:0046872">
    <property type="term" value="F:metal ion binding"/>
    <property type="evidence" value="ECO:0007669"/>
    <property type="project" value="UniProtKB-KW"/>
</dbReference>
<evidence type="ECO:0000256" key="3">
    <source>
        <dbReference type="ARBA" id="ARBA00022741"/>
    </source>
</evidence>
<evidence type="ECO:0000313" key="12">
    <source>
        <dbReference type="Proteomes" id="UP000886829"/>
    </source>
</evidence>
<accession>A0A9D1WFT4</accession>
<keyword evidence="7 9" id="KW-0630">Potassium</keyword>
<evidence type="ECO:0000256" key="8">
    <source>
        <dbReference type="ARBA" id="ARBA00023277"/>
    </source>
</evidence>
<evidence type="ECO:0000313" key="11">
    <source>
        <dbReference type="EMBL" id="HIX58047.1"/>
    </source>
</evidence>
<feature type="active site" description="Proton acceptor" evidence="9">
    <location>
        <position position="251"/>
    </location>
</feature>
<feature type="binding site" evidence="9">
    <location>
        <position position="182"/>
    </location>
    <ligand>
        <name>ATP</name>
        <dbReference type="ChEBI" id="CHEBI:30616"/>
    </ligand>
</feature>
<keyword evidence="9" id="KW-0963">Cytoplasm</keyword>
<protein>
    <recommendedName>
        <fullName evidence="9">Ribokinase</fullName>
        <shortName evidence="9">RK</shortName>
        <ecNumber evidence="9">2.7.1.15</ecNumber>
    </recommendedName>
</protein>
<organism evidence="11 12">
    <name type="scientific">Candidatus Anaerobiospirillum pullistercoris</name>
    <dbReference type="NCBI Taxonomy" id="2838452"/>
    <lineage>
        <taxon>Bacteria</taxon>
        <taxon>Pseudomonadati</taxon>
        <taxon>Pseudomonadota</taxon>
        <taxon>Gammaproteobacteria</taxon>
        <taxon>Aeromonadales</taxon>
        <taxon>Succinivibrionaceae</taxon>
        <taxon>Anaerobiospirillum</taxon>
    </lineage>
</organism>
<dbReference type="PANTHER" id="PTHR10584:SF166">
    <property type="entry name" value="RIBOKINASE"/>
    <property type="match status" value="1"/>
</dbReference>
<dbReference type="Proteomes" id="UP000886829">
    <property type="component" value="Unassembled WGS sequence"/>
</dbReference>
<dbReference type="CDD" id="cd01174">
    <property type="entry name" value="ribokinase"/>
    <property type="match status" value="1"/>
</dbReference>